<evidence type="ECO:0000313" key="2">
    <source>
        <dbReference type="Proteomes" id="UP000029050"/>
    </source>
</evidence>
<dbReference type="RefSeq" id="WP_033497539.1">
    <property type="nucleotide sequence ID" value="NZ_JGZI01000010.1"/>
</dbReference>
<dbReference type="AlphaFoldDB" id="A0A087CCP8"/>
<proteinExistence type="predicted"/>
<reference evidence="1 2" key="1">
    <citation type="submission" date="2014-03" db="EMBL/GenBank/DDBJ databases">
        <title>Genomics of Bifidobacteria.</title>
        <authorList>
            <person name="Ventura M."/>
            <person name="Milani C."/>
            <person name="Lugli G.A."/>
        </authorList>
    </citation>
    <scope>NUCLEOTIDE SEQUENCE [LARGE SCALE GENOMIC DNA]</scope>
    <source>
        <strain evidence="1 2">LMG 21775</strain>
    </source>
</reference>
<organism evidence="1 2">
    <name type="scientific">Bifidobacterium psychraerophilum</name>
    <dbReference type="NCBI Taxonomy" id="218140"/>
    <lineage>
        <taxon>Bacteria</taxon>
        <taxon>Bacillati</taxon>
        <taxon>Actinomycetota</taxon>
        <taxon>Actinomycetes</taxon>
        <taxon>Bifidobacteriales</taxon>
        <taxon>Bifidobacteriaceae</taxon>
        <taxon>Bifidobacterium</taxon>
    </lineage>
</organism>
<dbReference type="GeneID" id="98300645"/>
<name>A0A087CCP8_9BIFI</name>
<evidence type="ECO:0000313" key="1">
    <source>
        <dbReference type="EMBL" id="KFI81048.1"/>
    </source>
</evidence>
<gene>
    <name evidence="1" type="ORF">BPSY_1456</name>
</gene>
<dbReference type="eggNOG" id="ENOG503463Q">
    <property type="taxonomic scope" value="Bacteria"/>
</dbReference>
<dbReference type="OrthoDB" id="3522556at2"/>
<protein>
    <submittedName>
        <fullName evidence="1">Uncharacterized protein</fullName>
    </submittedName>
</protein>
<dbReference type="Proteomes" id="UP000029050">
    <property type="component" value="Unassembled WGS sequence"/>
</dbReference>
<dbReference type="EMBL" id="JGZI01000010">
    <property type="protein sequence ID" value="KFI81048.1"/>
    <property type="molecule type" value="Genomic_DNA"/>
</dbReference>
<comment type="caution">
    <text evidence="1">The sequence shown here is derived from an EMBL/GenBank/DDBJ whole genome shotgun (WGS) entry which is preliminary data.</text>
</comment>
<keyword evidence="2" id="KW-1185">Reference proteome</keyword>
<sequence length="104" mass="11653">MEAAHGRWLGSRFPEGSFFIDPEEVASSDAESPYGRRCRNLIQQWCCADAVAHQDELKALRREVMYLDKLVTDAICALRAAKLRAQADDIQLKFGVPIDEARGS</sequence>
<accession>A0A087CCP8</accession>